<protein>
    <submittedName>
        <fullName evidence="3">Helix-turn-helix domain-containing protein</fullName>
    </submittedName>
</protein>
<dbReference type="SMART" id="SM00530">
    <property type="entry name" value="HTH_XRE"/>
    <property type="match status" value="1"/>
</dbReference>
<evidence type="ECO:0000256" key="1">
    <source>
        <dbReference type="ARBA" id="ARBA00023125"/>
    </source>
</evidence>
<dbReference type="EMBL" id="JBHTIF010000001">
    <property type="protein sequence ID" value="MFD0726162.1"/>
    <property type="molecule type" value="Genomic_DNA"/>
</dbReference>
<dbReference type="InterPro" id="IPR010982">
    <property type="entry name" value="Lambda_DNA-bd_dom_sf"/>
</dbReference>
<feature type="domain" description="HTH cro/C1-type" evidence="2">
    <location>
        <begin position="13"/>
        <end position="67"/>
    </location>
</feature>
<evidence type="ECO:0000313" key="4">
    <source>
        <dbReference type="Proteomes" id="UP001597110"/>
    </source>
</evidence>
<keyword evidence="4" id="KW-1185">Reference proteome</keyword>
<sequence>MTSEAQQIIGACVRLFRERAGLTQEGLAMKAGISYQYLSGIETGRENFTIGVLEAICAGLGVSIRTLIPTAYDNASGHFAPLVNPSFFRCGVPLPEGLSFEHLRNVLNRTQSVIHRINRNMVAESGETLQNLIQGNNFSGLVSNILADSFHYCSPYKHNHDQRYPDLINPWANNGASGGLEVKTTLRIGKGGESHNGHDGWHVVACYNFTDNGDIQFVHVMFAWLNGHMHDAPDWKYVGSRVNEETGSRRTETFNTTPEGNLKLRDGSAYLDPTKVLFNRWKHPPDRVPPTWSIWSD</sequence>
<name>A0ABW2YEK6_9GAMM</name>
<dbReference type="CDD" id="cd00093">
    <property type="entry name" value="HTH_XRE"/>
    <property type="match status" value="1"/>
</dbReference>
<dbReference type="Proteomes" id="UP001597110">
    <property type="component" value="Unassembled WGS sequence"/>
</dbReference>
<dbReference type="SUPFAM" id="SSF47413">
    <property type="entry name" value="lambda repressor-like DNA-binding domains"/>
    <property type="match status" value="1"/>
</dbReference>
<dbReference type="PROSITE" id="PS50943">
    <property type="entry name" value="HTH_CROC1"/>
    <property type="match status" value="1"/>
</dbReference>
<evidence type="ECO:0000259" key="2">
    <source>
        <dbReference type="PROSITE" id="PS50943"/>
    </source>
</evidence>
<organism evidence="3 4">
    <name type="scientific">Lysobacter brunescens</name>
    <dbReference type="NCBI Taxonomy" id="262323"/>
    <lineage>
        <taxon>Bacteria</taxon>
        <taxon>Pseudomonadati</taxon>
        <taxon>Pseudomonadota</taxon>
        <taxon>Gammaproteobacteria</taxon>
        <taxon>Lysobacterales</taxon>
        <taxon>Lysobacteraceae</taxon>
        <taxon>Lysobacter</taxon>
    </lineage>
</organism>
<accession>A0ABW2YEK6</accession>
<keyword evidence="1" id="KW-0238">DNA-binding</keyword>
<gene>
    <name evidence="3" type="ORF">ACFQ0E_11225</name>
</gene>
<dbReference type="Pfam" id="PF13560">
    <property type="entry name" value="HTH_31"/>
    <property type="match status" value="1"/>
</dbReference>
<dbReference type="PANTHER" id="PTHR46797:SF1">
    <property type="entry name" value="METHYLPHOSPHONATE SYNTHASE"/>
    <property type="match status" value="1"/>
</dbReference>
<comment type="caution">
    <text evidence="3">The sequence shown here is derived from an EMBL/GenBank/DDBJ whole genome shotgun (WGS) entry which is preliminary data.</text>
</comment>
<dbReference type="InterPro" id="IPR050807">
    <property type="entry name" value="TransReg_Diox_bact_type"/>
</dbReference>
<proteinExistence type="predicted"/>
<reference evidence="4" key="1">
    <citation type="journal article" date="2019" name="Int. J. Syst. Evol. Microbiol.">
        <title>The Global Catalogue of Microorganisms (GCM) 10K type strain sequencing project: providing services to taxonomists for standard genome sequencing and annotation.</title>
        <authorList>
            <consortium name="The Broad Institute Genomics Platform"/>
            <consortium name="The Broad Institute Genome Sequencing Center for Infectious Disease"/>
            <person name="Wu L."/>
            <person name="Ma J."/>
        </authorList>
    </citation>
    <scope>NUCLEOTIDE SEQUENCE [LARGE SCALE GENOMIC DNA]</scope>
    <source>
        <strain evidence="4">CCUG 55585</strain>
    </source>
</reference>
<dbReference type="InterPro" id="IPR001387">
    <property type="entry name" value="Cro/C1-type_HTH"/>
</dbReference>
<dbReference type="RefSeq" id="WP_386823720.1">
    <property type="nucleotide sequence ID" value="NZ_JBHTIF010000001.1"/>
</dbReference>
<evidence type="ECO:0000313" key="3">
    <source>
        <dbReference type="EMBL" id="MFD0726162.1"/>
    </source>
</evidence>
<dbReference type="PANTHER" id="PTHR46797">
    <property type="entry name" value="HTH-TYPE TRANSCRIPTIONAL REGULATOR"/>
    <property type="match status" value="1"/>
</dbReference>
<dbReference type="Gene3D" id="1.10.260.40">
    <property type="entry name" value="lambda repressor-like DNA-binding domains"/>
    <property type="match status" value="1"/>
</dbReference>